<dbReference type="InterPro" id="IPR024049">
    <property type="entry name" value="eRF1_1_sf"/>
</dbReference>
<organism evidence="2">
    <name type="scientific">mine drainage metagenome</name>
    <dbReference type="NCBI Taxonomy" id="410659"/>
    <lineage>
        <taxon>unclassified sequences</taxon>
        <taxon>metagenomes</taxon>
        <taxon>ecological metagenomes</taxon>
    </lineage>
</organism>
<comment type="caution">
    <text evidence="2">The sequence shown here is derived from an EMBL/GenBank/DDBJ whole genome shotgun (WGS) entry which is preliminary data.</text>
</comment>
<proteinExistence type="predicted"/>
<reference evidence="2" key="1">
    <citation type="submission" date="2013-08" db="EMBL/GenBank/DDBJ databases">
        <authorList>
            <person name="Mendez C."/>
            <person name="Richter M."/>
            <person name="Ferrer M."/>
            <person name="Sanchez J."/>
        </authorList>
    </citation>
    <scope>NUCLEOTIDE SEQUENCE</scope>
</reference>
<dbReference type="SUPFAM" id="SSF55481">
    <property type="entry name" value="N-terminal domain of eukaryotic peptide chain release factor subunit 1, ERF1"/>
    <property type="match status" value="1"/>
</dbReference>
<gene>
    <name evidence="2" type="ORF">B2A_10154</name>
</gene>
<evidence type="ECO:0000313" key="2">
    <source>
        <dbReference type="EMBL" id="EQD42840.1"/>
    </source>
</evidence>
<dbReference type="EMBL" id="AUZZ01007326">
    <property type="protein sequence ID" value="EQD42840.1"/>
    <property type="molecule type" value="Genomic_DNA"/>
</dbReference>
<sequence>MSEGEKDPQLRRYEFRRLVEEIKDIRGRATELVTLYVPPGRAISDVMG</sequence>
<feature type="domain" description="eRF1/Pelota-like N-terminal" evidence="1">
    <location>
        <begin position="16"/>
        <end position="47"/>
    </location>
</feature>
<dbReference type="Pfam" id="PF03463">
    <property type="entry name" value="eRF1_1"/>
    <property type="match status" value="1"/>
</dbReference>
<dbReference type="AlphaFoldDB" id="T1AL97"/>
<feature type="non-terminal residue" evidence="2">
    <location>
        <position position="48"/>
    </location>
</feature>
<evidence type="ECO:0000259" key="1">
    <source>
        <dbReference type="Pfam" id="PF03463"/>
    </source>
</evidence>
<protein>
    <submittedName>
        <fullName evidence="2">ERF1 domain protein 1 domain protein</fullName>
    </submittedName>
</protein>
<reference evidence="2" key="2">
    <citation type="journal article" date="2014" name="ISME J.">
        <title>Microbial stratification in low pH oxic and suboxic macroscopic growths along an acid mine drainage.</title>
        <authorList>
            <person name="Mendez-Garcia C."/>
            <person name="Mesa V."/>
            <person name="Sprenger R.R."/>
            <person name="Richter M."/>
            <person name="Diez M.S."/>
            <person name="Solano J."/>
            <person name="Bargiela R."/>
            <person name="Golyshina O.V."/>
            <person name="Manteca A."/>
            <person name="Ramos J.L."/>
            <person name="Gallego J.R."/>
            <person name="Llorente I."/>
            <person name="Martins Dos Santos V.A."/>
            <person name="Jensen O.N."/>
            <person name="Pelaez A.I."/>
            <person name="Sanchez J."/>
            <person name="Ferrer M."/>
        </authorList>
    </citation>
    <scope>NUCLEOTIDE SEQUENCE</scope>
</reference>
<accession>T1AL97</accession>
<dbReference type="Gene3D" id="3.30.960.10">
    <property type="entry name" value="eRF1 domain 1"/>
    <property type="match status" value="1"/>
</dbReference>
<dbReference type="InterPro" id="IPR005140">
    <property type="entry name" value="eRF1_Pelota-like_N"/>
</dbReference>
<name>T1AL97_9ZZZZ</name>